<dbReference type="Pfam" id="PF04299">
    <property type="entry name" value="FMN_bind_2"/>
    <property type="match status" value="1"/>
</dbReference>
<dbReference type="STRING" id="208480.SAMN02910418_00995"/>
<proteinExistence type="predicted"/>
<gene>
    <name evidence="1" type="ORF">BSZ39_04300</name>
</gene>
<dbReference type="Proteomes" id="UP000185628">
    <property type="component" value="Unassembled WGS sequence"/>
</dbReference>
<evidence type="ECO:0008006" key="3">
    <source>
        <dbReference type="Google" id="ProtNLM"/>
    </source>
</evidence>
<organism evidence="1 2">
    <name type="scientific">Bowdeniella nasicola</name>
    <dbReference type="NCBI Taxonomy" id="208480"/>
    <lineage>
        <taxon>Bacteria</taxon>
        <taxon>Bacillati</taxon>
        <taxon>Actinomycetota</taxon>
        <taxon>Actinomycetes</taxon>
        <taxon>Actinomycetales</taxon>
        <taxon>Actinomycetaceae</taxon>
        <taxon>Bowdeniella</taxon>
    </lineage>
</organism>
<dbReference type="Gene3D" id="2.30.110.10">
    <property type="entry name" value="Electron Transport, Fmn-binding Protein, Chain A"/>
    <property type="match status" value="1"/>
</dbReference>
<reference evidence="2" key="1">
    <citation type="submission" date="2016-12" db="EMBL/GenBank/DDBJ databases">
        <authorList>
            <person name="Meng X."/>
        </authorList>
    </citation>
    <scope>NUCLEOTIDE SEQUENCE [LARGE SCALE GENOMIC DNA]</scope>
    <source>
        <strain evidence="2">DSM 19116</strain>
    </source>
</reference>
<dbReference type="InterPro" id="IPR007396">
    <property type="entry name" value="TR_PAI2-type"/>
</dbReference>
<dbReference type="PANTHER" id="PTHR35802">
    <property type="entry name" value="PROTEASE SYNTHASE AND SPORULATION PROTEIN PAI 2"/>
    <property type="match status" value="1"/>
</dbReference>
<dbReference type="SUPFAM" id="SSF50475">
    <property type="entry name" value="FMN-binding split barrel"/>
    <property type="match status" value="1"/>
</dbReference>
<dbReference type="InterPro" id="IPR012349">
    <property type="entry name" value="Split_barrel_FMN-bd"/>
</dbReference>
<name>A0A1Q5Q3I1_9ACTO</name>
<accession>A0A1Q5Q3I1</accession>
<dbReference type="OrthoDB" id="9794948at2"/>
<comment type="caution">
    <text evidence="1">The sequence shown here is derived from an EMBL/GenBank/DDBJ whole genome shotgun (WGS) entry which is preliminary data.</text>
</comment>
<sequence>MIPHYFAMDDDQAREFVAAQAAGTLVTSRPDGSFDTTFLPIIWDGDVIRMHMGRANEQWSAGDFPRPAILVFTGAHGYVSAADYDLPEGMVAASTWDYTQVTLHGELAVANDSEVAREYALELSYHHEREIAEGLTDDYLRRASRAIIAVTFTVERIEGVAKLSQNKLPHERERIVKRLRSSGCPAHADLAEDIAAAPSKARRKPFLGPLKSAH</sequence>
<protein>
    <recommendedName>
        <fullName evidence="3">Negative transcriptional regulator, PaiB family</fullName>
    </recommendedName>
</protein>
<dbReference type="RefSeq" id="WP_073716153.1">
    <property type="nucleotide sequence ID" value="NZ_MQVR01000017.1"/>
</dbReference>
<evidence type="ECO:0000313" key="1">
    <source>
        <dbReference type="EMBL" id="OKL54383.1"/>
    </source>
</evidence>
<keyword evidence="2" id="KW-1185">Reference proteome</keyword>
<dbReference type="AlphaFoldDB" id="A0A1Q5Q3I1"/>
<dbReference type="EMBL" id="MQVR01000017">
    <property type="protein sequence ID" value="OKL54383.1"/>
    <property type="molecule type" value="Genomic_DNA"/>
</dbReference>
<evidence type="ECO:0000313" key="2">
    <source>
        <dbReference type="Proteomes" id="UP000185628"/>
    </source>
</evidence>
<dbReference type="PANTHER" id="PTHR35802:SF1">
    <property type="entry name" value="PROTEASE SYNTHASE AND SPORULATION PROTEIN PAI 2"/>
    <property type="match status" value="1"/>
</dbReference>
<dbReference type="PIRSF" id="PIRSF010372">
    <property type="entry name" value="PaiB"/>
    <property type="match status" value="1"/>
</dbReference>